<dbReference type="InterPro" id="IPR007485">
    <property type="entry name" value="LPS_assembly_LptE"/>
</dbReference>
<evidence type="ECO:0000313" key="3">
    <source>
        <dbReference type="Proteomes" id="UP000322644"/>
    </source>
</evidence>
<name>A0A5C2HGN1_9BACT</name>
<sequence>MFKKTTLFLLLAIFFSSCGYKPSAYYAKEQLDKNVYVRVEIRANDPRNSILVKDAVTKILIQKIDSKLVDNEFEADVIMDLSIKSVSFNVLQYDKDGYNKLYKANVNLGVKYFTKGTGKTIRFDISGEYDFAIGQGVTLNDTHRFEAVSKASDMAVSELLSRVAVASFE</sequence>
<dbReference type="Pfam" id="PF04390">
    <property type="entry name" value="LptE"/>
    <property type="match status" value="1"/>
</dbReference>
<reference evidence="2 3" key="1">
    <citation type="submission" date="2019-09" db="EMBL/GenBank/DDBJ databases">
        <title>Complete genome sequencing of four Arcobacter species reveals a diverse suite of mobile elements.</title>
        <authorList>
            <person name="Miller W.G."/>
            <person name="Yee E."/>
            <person name="Bono J.L."/>
        </authorList>
    </citation>
    <scope>NUCLEOTIDE SEQUENCE [LARGE SCALE GENOMIC DNA]</scope>
    <source>
        <strain evidence="2 3">CCUG 56899</strain>
    </source>
</reference>
<evidence type="ECO:0000256" key="1">
    <source>
        <dbReference type="SAM" id="SignalP"/>
    </source>
</evidence>
<accession>A0A5C2HGN1</accession>
<dbReference type="EMBL" id="CP036246">
    <property type="protein sequence ID" value="QEP41294.1"/>
    <property type="molecule type" value="Genomic_DNA"/>
</dbReference>
<feature type="chain" id="PRO_5023008388" evidence="1">
    <location>
        <begin position="20"/>
        <end position="169"/>
    </location>
</feature>
<keyword evidence="1" id="KW-0732">Signal</keyword>
<dbReference type="PROSITE" id="PS51257">
    <property type="entry name" value="PROKAR_LIPOPROTEIN"/>
    <property type="match status" value="1"/>
</dbReference>
<dbReference type="RefSeq" id="WP_066171233.1">
    <property type="nucleotide sequence ID" value="NZ_CP036246.2"/>
</dbReference>
<dbReference type="KEGG" id="apoc:APORC_1729"/>
<dbReference type="GO" id="GO:0019867">
    <property type="term" value="C:outer membrane"/>
    <property type="evidence" value="ECO:0007669"/>
    <property type="project" value="InterPro"/>
</dbReference>
<reference evidence="2 3" key="2">
    <citation type="submission" date="2019-09" db="EMBL/GenBank/DDBJ databases">
        <title>Taxonomic note: a critical rebuttal of the proposed division of the genus Arcobacter into six genera, emended descriptions of Arcobacter anaerophilus and the genus Arcobacter, and an assessment of genus-level boundaries for Epsilonproteobacteria using in silico genomic comparator tools.</title>
        <authorList>
            <person name="On S.L.W."/>
            <person name="Miller W.G."/>
            <person name="Biggs P."/>
            <person name="Cornelius A."/>
            <person name="Vandamme P."/>
        </authorList>
    </citation>
    <scope>NUCLEOTIDE SEQUENCE [LARGE SCALE GENOMIC DNA]</scope>
    <source>
        <strain evidence="2 3">CCUG 56899</strain>
    </source>
</reference>
<protein>
    <submittedName>
        <fullName evidence="2">Lipooligosaccharide transport system, OM translocon component LptE</fullName>
    </submittedName>
</protein>
<evidence type="ECO:0000313" key="2">
    <source>
        <dbReference type="EMBL" id="QEP41294.1"/>
    </source>
</evidence>
<dbReference type="Proteomes" id="UP000322644">
    <property type="component" value="Chromosome"/>
</dbReference>
<proteinExistence type="predicted"/>
<feature type="signal peptide" evidence="1">
    <location>
        <begin position="1"/>
        <end position="19"/>
    </location>
</feature>
<dbReference type="AlphaFoldDB" id="A0A5C2HGN1"/>
<gene>
    <name evidence="2" type="primary">lptE</name>
    <name evidence="2" type="ORF">APORC_1729</name>
</gene>
<organism evidence="2 3">
    <name type="scientific">Arcobacter porcinus</name>
    <dbReference type="NCBI Taxonomy" id="1935204"/>
    <lineage>
        <taxon>Bacteria</taxon>
        <taxon>Pseudomonadati</taxon>
        <taxon>Campylobacterota</taxon>
        <taxon>Epsilonproteobacteria</taxon>
        <taxon>Campylobacterales</taxon>
        <taxon>Arcobacteraceae</taxon>
        <taxon>Arcobacter</taxon>
    </lineage>
</organism>
<dbReference type="GO" id="GO:0043165">
    <property type="term" value="P:Gram-negative-bacterium-type cell outer membrane assembly"/>
    <property type="evidence" value="ECO:0007669"/>
    <property type="project" value="InterPro"/>
</dbReference>